<dbReference type="AlphaFoldDB" id="X1IYH2"/>
<evidence type="ECO:0000313" key="1">
    <source>
        <dbReference type="EMBL" id="GAH87476.1"/>
    </source>
</evidence>
<accession>X1IYH2</accession>
<evidence type="ECO:0008006" key="2">
    <source>
        <dbReference type="Google" id="ProtNLM"/>
    </source>
</evidence>
<feature type="non-terminal residue" evidence="1">
    <location>
        <position position="1"/>
    </location>
</feature>
<sequence>LESIRKHKTDTAYNRTKTCNLVIATELARRYAGKISSVAFNPTFIIDKSDPELDERWPSGFMGFFWRLLTVLLAKPPAVAGEPIADLMLSYRDRSAINGALFKLDKRVKKPYKAMNDEVLGKRLWDELVLLTGLMAE</sequence>
<dbReference type="EMBL" id="BARU01040032">
    <property type="protein sequence ID" value="GAH87476.1"/>
    <property type="molecule type" value="Genomic_DNA"/>
</dbReference>
<dbReference type="Gene3D" id="3.40.50.720">
    <property type="entry name" value="NAD(P)-binding Rossmann-like Domain"/>
    <property type="match status" value="1"/>
</dbReference>
<proteinExistence type="predicted"/>
<name>X1IYH2_9ZZZZ</name>
<organism evidence="1">
    <name type="scientific">marine sediment metagenome</name>
    <dbReference type="NCBI Taxonomy" id="412755"/>
    <lineage>
        <taxon>unclassified sequences</taxon>
        <taxon>metagenomes</taxon>
        <taxon>ecological metagenomes</taxon>
    </lineage>
</organism>
<protein>
    <recommendedName>
        <fullName evidence="2">Oxidoreductase</fullName>
    </recommendedName>
</protein>
<gene>
    <name evidence="1" type="ORF">S03H2_61952</name>
</gene>
<comment type="caution">
    <text evidence="1">The sequence shown here is derived from an EMBL/GenBank/DDBJ whole genome shotgun (WGS) entry which is preliminary data.</text>
</comment>
<reference evidence="1" key="1">
    <citation type="journal article" date="2014" name="Front. Microbiol.">
        <title>High frequency of phylogenetically diverse reductive dehalogenase-homologous genes in deep subseafloor sedimentary metagenomes.</title>
        <authorList>
            <person name="Kawai M."/>
            <person name="Futagami T."/>
            <person name="Toyoda A."/>
            <person name="Takaki Y."/>
            <person name="Nishi S."/>
            <person name="Hori S."/>
            <person name="Arai W."/>
            <person name="Tsubouchi T."/>
            <person name="Morono Y."/>
            <person name="Uchiyama I."/>
            <person name="Ito T."/>
            <person name="Fujiyama A."/>
            <person name="Inagaki F."/>
            <person name="Takami H."/>
        </authorList>
    </citation>
    <scope>NUCLEOTIDE SEQUENCE</scope>
    <source>
        <strain evidence="1">Expedition CK06-06</strain>
    </source>
</reference>